<dbReference type="Pfam" id="PF19484">
    <property type="entry name" value="DUF6020"/>
    <property type="match status" value="1"/>
</dbReference>
<dbReference type="eggNOG" id="ENOG5031X8H">
    <property type="taxonomic scope" value="Bacteria"/>
</dbReference>
<feature type="transmembrane region" description="Helical" evidence="1">
    <location>
        <begin position="154"/>
        <end position="176"/>
    </location>
</feature>
<feature type="transmembrane region" description="Helical" evidence="1">
    <location>
        <begin position="324"/>
        <end position="351"/>
    </location>
</feature>
<keyword evidence="1" id="KW-0812">Transmembrane</keyword>
<protein>
    <submittedName>
        <fullName evidence="2">Putative membrane protein</fullName>
    </submittedName>
</protein>
<sequence>MNLKDKIKMYLLALFTTLAICLDPEKFYGNLTKIQNPFKVGLMTVCIISGGLILFYKAVRGYSVNALEKIVSMAFAIFMTLGFSYARMNSWQLVFGSFRMFFISIIICIGYYVLFKRIFDLINIKIQHIKVEDYKLEKMGKLRCVMKFIDERPFLSSLLIIITFWLIYIIAFYPVILSPDPSFQIKQFFNVDTKYAEGVIKLDENVNITNHHPVVHTLLLGGCISLGRFIGSDNFGLFIYSMIQIGILASTLSYTIKYLKKVNISLKVRLILLMIYSIVPMFPFYAMSAVKDTIYTSFMILYVIFLYDFITFNKEKKITNIKVIYIILLLFLISLFRNNGIYVVMLSFPFIIGFSKKNRIKTLAVFAIFISLTTCYSKVILPYFKIANGSIREMLSIPFQQTARYVKYYGDEVSEEDKRAIDKILIYDTIAERYQPELADPVKNKYNKYATSDDLKEYFKAWFRGLRKHPGIYIEATINNVYGYFYPNAIKWYTYHKFDCRITKDNLVDYSYNNLQGLRDKLVAYQGIFPYVPFIGLISNIGFNTWILLIMGVYLFTFKKKEYIIVLMPLYASVLICIASPANTYFRYAMPYIFSNCVLIPLLLNSIARNKL</sequence>
<dbReference type="RefSeq" id="WP_044040368.1">
    <property type="nucleotide sequence ID" value="NZ_HG917869.1"/>
</dbReference>
<organism evidence="2 3">
    <name type="scientific">Clostridium bornimense</name>
    <dbReference type="NCBI Taxonomy" id="1216932"/>
    <lineage>
        <taxon>Bacteria</taxon>
        <taxon>Bacillati</taxon>
        <taxon>Bacillota</taxon>
        <taxon>Clostridia</taxon>
        <taxon>Eubacteriales</taxon>
        <taxon>Clostridiaceae</taxon>
        <taxon>Clostridium</taxon>
    </lineage>
</organism>
<feature type="transmembrane region" description="Helical" evidence="1">
    <location>
        <begin position="293"/>
        <end position="312"/>
    </location>
</feature>
<keyword evidence="1" id="KW-0472">Membrane</keyword>
<dbReference type="HOGENOM" id="CLU_025183_0_0_9"/>
<keyword evidence="1" id="KW-1133">Transmembrane helix</keyword>
<dbReference type="KEGG" id="clt:CM240_3117"/>
<dbReference type="STRING" id="1216932.CM240_3117"/>
<feature type="transmembrane region" description="Helical" evidence="1">
    <location>
        <begin position="40"/>
        <end position="58"/>
    </location>
</feature>
<feature type="transmembrane region" description="Helical" evidence="1">
    <location>
        <begin position="235"/>
        <end position="256"/>
    </location>
</feature>
<proteinExistence type="predicted"/>
<feature type="transmembrane region" description="Helical" evidence="1">
    <location>
        <begin position="528"/>
        <end position="557"/>
    </location>
</feature>
<gene>
    <name evidence="2" type="ORF">CM240_3117</name>
</gene>
<feature type="transmembrane region" description="Helical" evidence="1">
    <location>
        <begin position="70"/>
        <end position="88"/>
    </location>
</feature>
<name>W6S2U6_9CLOT</name>
<keyword evidence="3" id="KW-1185">Reference proteome</keyword>
<dbReference type="InterPro" id="IPR046062">
    <property type="entry name" value="DUF6020"/>
</dbReference>
<dbReference type="PATRIC" id="fig|1216932.3.peg.3085"/>
<feature type="transmembrane region" description="Helical" evidence="1">
    <location>
        <begin position="563"/>
        <end position="582"/>
    </location>
</feature>
<evidence type="ECO:0000313" key="3">
    <source>
        <dbReference type="Proteomes" id="UP000019426"/>
    </source>
</evidence>
<reference evidence="2 3" key="1">
    <citation type="submission" date="2013-11" db="EMBL/GenBank/DDBJ databases">
        <title>Complete genome sequence of Clostridum sp. M2/40.</title>
        <authorList>
            <person name="Wibberg D."/>
            <person name="Puehler A."/>
            <person name="Schlueter A."/>
        </authorList>
    </citation>
    <scope>NUCLEOTIDE SEQUENCE [LARGE SCALE GENOMIC DNA]</scope>
    <source>
        <strain evidence="3">M2/40</strain>
    </source>
</reference>
<dbReference type="EMBL" id="HG917869">
    <property type="protein sequence ID" value="CDM70234.1"/>
    <property type="molecule type" value="Genomic_DNA"/>
</dbReference>
<dbReference type="AlphaFoldDB" id="W6S2U6"/>
<dbReference type="OrthoDB" id="2143989at2"/>
<feature type="transmembrane region" description="Helical" evidence="1">
    <location>
        <begin position="363"/>
        <end position="384"/>
    </location>
</feature>
<evidence type="ECO:0000256" key="1">
    <source>
        <dbReference type="SAM" id="Phobius"/>
    </source>
</evidence>
<dbReference type="Proteomes" id="UP000019426">
    <property type="component" value="Chromosome M2/40_rep2"/>
</dbReference>
<feature type="transmembrane region" description="Helical" evidence="1">
    <location>
        <begin position="94"/>
        <end position="115"/>
    </location>
</feature>
<evidence type="ECO:0000313" key="2">
    <source>
        <dbReference type="EMBL" id="CDM70234.1"/>
    </source>
</evidence>
<feature type="transmembrane region" description="Helical" evidence="1">
    <location>
        <begin position="589"/>
        <end position="608"/>
    </location>
</feature>
<feature type="transmembrane region" description="Helical" evidence="1">
    <location>
        <begin position="268"/>
        <end position="287"/>
    </location>
</feature>
<accession>W6S2U6</accession>